<proteinExistence type="predicted"/>
<dbReference type="InterPro" id="IPR039121">
    <property type="entry name" value="NUDT19"/>
</dbReference>
<dbReference type="EMBL" id="JAUSWL010000004">
    <property type="protein sequence ID" value="MDQ0543658.1"/>
    <property type="molecule type" value="Genomic_DNA"/>
</dbReference>
<reference evidence="9" key="1">
    <citation type="submission" date="2023-07" db="EMBL/GenBank/DDBJ databases">
        <title>Genomic Encyclopedia of Type Strains, Phase IV (KMG-IV): sequencing the most valuable type-strain genomes for metagenomic binning, comparative biology and taxonomic classification.</title>
        <authorList>
            <person name="Goeker M."/>
        </authorList>
    </citation>
    <scope>NUCLEOTIDE SEQUENCE</scope>
    <source>
        <strain evidence="9">DSM 19569</strain>
    </source>
</reference>
<dbReference type="PANTHER" id="PTHR12318:SF0">
    <property type="entry name" value="ACYL-COENZYME A DIPHOSPHATASE NUDT19"/>
    <property type="match status" value="1"/>
</dbReference>
<evidence type="ECO:0000256" key="4">
    <source>
        <dbReference type="ARBA" id="ARBA00022801"/>
    </source>
</evidence>
<feature type="domain" description="Nudix hydrolase" evidence="8">
    <location>
        <begin position="27"/>
        <end position="222"/>
    </location>
</feature>
<organism evidence="9 10">
    <name type="scientific">Methylobacterium brachiatum</name>
    <dbReference type="NCBI Taxonomy" id="269660"/>
    <lineage>
        <taxon>Bacteria</taxon>
        <taxon>Pseudomonadati</taxon>
        <taxon>Pseudomonadota</taxon>
        <taxon>Alphaproteobacteria</taxon>
        <taxon>Hyphomicrobiales</taxon>
        <taxon>Methylobacteriaceae</taxon>
        <taxon>Methylobacterium</taxon>
    </lineage>
</organism>
<evidence type="ECO:0000256" key="3">
    <source>
        <dbReference type="ARBA" id="ARBA00022723"/>
    </source>
</evidence>
<feature type="region of interest" description="Disordered" evidence="7">
    <location>
        <begin position="1"/>
        <end position="28"/>
    </location>
</feature>
<evidence type="ECO:0000259" key="8">
    <source>
        <dbReference type="PROSITE" id="PS51462"/>
    </source>
</evidence>
<keyword evidence="6" id="KW-0464">Manganese</keyword>
<accession>A0AAJ1WXV9</accession>
<dbReference type="Gene3D" id="3.90.79.10">
    <property type="entry name" value="Nucleoside Triphosphate Pyrophosphohydrolase"/>
    <property type="match status" value="1"/>
</dbReference>
<evidence type="ECO:0000256" key="2">
    <source>
        <dbReference type="ARBA" id="ARBA00001946"/>
    </source>
</evidence>
<dbReference type="Proteomes" id="UP001223420">
    <property type="component" value="Unassembled WGS sequence"/>
</dbReference>
<evidence type="ECO:0000313" key="9">
    <source>
        <dbReference type="EMBL" id="MDQ0543658.1"/>
    </source>
</evidence>
<dbReference type="CDD" id="cd18870">
    <property type="entry name" value="NUDIX_AcylCoAdiphos_Nudt19"/>
    <property type="match status" value="1"/>
</dbReference>
<keyword evidence="4" id="KW-0378">Hydrolase</keyword>
<comment type="caution">
    <text evidence="9">The sequence shown here is derived from an EMBL/GenBank/DDBJ whole genome shotgun (WGS) entry which is preliminary data.</text>
</comment>
<dbReference type="GO" id="GO:0046872">
    <property type="term" value="F:metal ion binding"/>
    <property type="evidence" value="ECO:0007669"/>
    <property type="project" value="UniProtKB-KW"/>
</dbReference>
<dbReference type="InterPro" id="IPR015797">
    <property type="entry name" value="NUDIX_hydrolase-like_dom_sf"/>
</dbReference>
<keyword evidence="5" id="KW-0460">Magnesium</keyword>
<dbReference type="InterPro" id="IPR000086">
    <property type="entry name" value="NUDIX_hydrolase_dom"/>
</dbReference>
<sequence length="249" mass="27995">MPQPEPQQESEIPTSPEPKPSPARLRPRDAATLIVLDRRGKGGPKVLMGRRNPRLAFMPGQFVFPGGRIELGDRHMPVAGALPDYAEAALTRQVSRPPHHLGRALALAAIRETYEETGLLLGTREHGAPETAPAGWEAFARHEILPDLEALHLVARAITPPKRVRRFDTRFFAVDRRMVAAEEPGRVSPDSEFTELAWVRLDAARKLDLPFITRAILDDLEAQIAVDFAPYRMIPFHYERYGRRERVAL</sequence>
<feature type="compositionally biased region" description="Low complexity" evidence="7">
    <location>
        <begin position="1"/>
        <end position="14"/>
    </location>
</feature>
<gene>
    <name evidence="9" type="ORF">QO001_002587</name>
</gene>
<evidence type="ECO:0000256" key="5">
    <source>
        <dbReference type="ARBA" id="ARBA00022842"/>
    </source>
</evidence>
<evidence type="ECO:0000256" key="1">
    <source>
        <dbReference type="ARBA" id="ARBA00001936"/>
    </source>
</evidence>
<dbReference type="PANTHER" id="PTHR12318">
    <property type="entry name" value="TESTOSTERONE-REGULATED PROTEIN RP2"/>
    <property type="match status" value="1"/>
</dbReference>
<dbReference type="GO" id="GO:0016818">
    <property type="term" value="F:hydrolase activity, acting on acid anhydrides, in phosphorus-containing anhydrides"/>
    <property type="evidence" value="ECO:0007669"/>
    <property type="project" value="InterPro"/>
</dbReference>
<dbReference type="SUPFAM" id="SSF55811">
    <property type="entry name" value="Nudix"/>
    <property type="match status" value="1"/>
</dbReference>
<keyword evidence="3" id="KW-0479">Metal-binding</keyword>
<protein>
    <submittedName>
        <fullName evidence="9">8-oxo-dGTP pyrophosphatase MutT (NUDIX family)</fullName>
    </submittedName>
</protein>
<comment type="cofactor">
    <cofactor evidence="2">
        <name>Mg(2+)</name>
        <dbReference type="ChEBI" id="CHEBI:18420"/>
    </cofactor>
</comment>
<dbReference type="PROSITE" id="PS51462">
    <property type="entry name" value="NUDIX"/>
    <property type="match status" value="1"/>
</dbReference>
<dbReference type="RefSeq" id="WP_205836094.1">
    <property type="nucleotide sequence ID" value="NZ_CP033231.1"/>
</dbReference>
<comment type="cofactor">
    <cofactor evidence="1">
        <name>Mn(2+)</name>
        <dbReference type="ChEBI" id="CHEBI:29035"/>
    </cofactor>
</comment>
<evidence type="ECO:0000256" key="7">
    <source>
        <dbReference type="SAM" id="MobiDB-lite"/>
    </source>
</evidence>
<evidence type="ECO:0000313" key="10">
    <source>
        <dbReference type="Proteomes" id="UP001223420"/>
    </source>
</evidence>
<dbReference type="AlphaFoldDB" id="A0AAJ1WXV9"/>
<evidence type="ECO:0000256" key="6">
    <source>
        <dbReference type="ARBA" id="ARBA00023211"/>
    </source>
</evidence>
<name>A0AAJ1WXV9_9HYPH</name>